<evidence type="ECO:0000256" key="5">
    <source>
        <dbReference type="ARBA" id="ARBA00023136"/>
    </source>
</evidence>
<reference evidence="8 9" key="1">
    <citation type="submission" date="2024-09" db="EMBL/GenBank/DDBJ databases">
        <title>T2T genomes of carrot and Alternaria dauci and their utility for understanding host-pathogen interaction during carrot leaf blight disease.</title>
        <authorList>
            <person name="Liu W."/>
            <person name="Xu S."/>
            <person name="Ou C."/>
            <person name="Liu X."/>
            <person name="Zhuang F."/>
            <person name="Deng X.W."/>
        </authorList>
    </citation>
    <scope>NUCLEOTIDE SEQUENCE [LARGE SCALE GENOMIC DNA]</scope>
    <source>
        <strain evidence="8 9">A2016</strain>
    </source>
</reference>
<evidence type="ECO:0000256" key="3">
    <source>
        <dbReference type="ARBA" id="ARBA00022692"/>
    </source>
</evidence>
<dbReference type="PROSITE" id="PS50850">
    <property type="entry name" value="MFS"/>
    <property type="match status" value="1"/>
</dbReference>
<evidence type="ECO:0000256" key="1">
    <source>
        <dbReference type="ARBA" id="ARBA00004141"/>
    </source>
</evidence>
<evidence type="ECO:0000313" key="9">
    <source>
        <dbReference type="Proteomes" id="UP001578633"/>
    </source>
</evidence>
<feature type="transmembrane region" description="Helical" evidence="6">
    <location>
        <begin position="448"/>
        <end position="468"/>
    </location>
</feature>
<evidence type="ECO:0000256" key="4">
    <source>
        <dbReference type="ARBA" id="ARBA00022989"/>
    </source>
</evidence>
<dbReference type="InterPro" id="IPR020846">
    <property type="entry name" value="MFS_dom"/>
</dbReference>
<dbReference type="Pfam" id="PF07690">
    <property type="entry name" value="MFS_1"/>
    <property type="match status" value="1"/>
</dbReference>
<keyword evidence="4 6" id="KW-1133">Transmembrane helix</keyword>
<dbReference type="SUPFAM" id="SSF103473">
    <property type="entry name" value="MFS general substrate transporter"/>
    <property type="match status" value="1"/>
</dbReference>
<evidence type="ECO:0000256" key="2">
    <source>
        <dbReference type="ARBA" id="ARBA00022448"/>
    </source>
</evidence>
<accession>A0ABR3UI33</accession>
<protein>
    <recommendedName>
        <fullName evidence="7">Major facilitator superfamily (MFS) profile domain-containing protein</fullName>
    </recommendedName>
</protein>
<feature type="transmembrane region" description="Helical" evidence="6">
    <location>
        <begin position="359"/>
        <end position="378"/>
    </location>
</feature>
<dbReference type="EMBL" id="JBHGVX010000006">
    <property type="protein sequence ID" value="KAL1795259.1"/>
    <property type="molecule type" value="Genomic_DNA"/>
</dbReference>
<feature type="transmembrane region" description="Helical" evidence="6">
    <location>
        <begin position="54"/>
        <end position="81"/>
    </location>
</feature>
<keyword evidence="9" id="KW-1185">Reference proteome</keyword>
<feature type="transmembrane region" description="Helical" evidence="6">
    <location>
        <begin position="185"/>
        <end position="206"/>
    </location>
</feature>
<evidence type="ECO:0000313" key="8">
    <source>
        <dbReference type="EMBL" id="KAL1795259.1"/>
    </source>
</evidence>
<dbReference type="PANTHER" id="PTHR43791:SF47">
    <property type="entry name" value="MAJOR FACILITATOR SUPERFAMILY (MFS) PROFILE DOMAIN-CONTAINING PROTEIN-RELATED"/>
    <property type="match status" value="1"/>
</dbReference>
<keyword evidence="2" id="KW-0813">Transport</keyword>
<keyword evidence="3 6" id="KW-0812">Transmembrane</keyword>
<dbReference type="GeneID" id="96087397"/>
<feature type="transmembrane region" description="Helical" evidence="6">
    <location>
        <begin position="292"/>
        <end position="317"/>
    </location>
</feature>
<feature type="transmembrane region" description="Helical" evidence="6">
    <location>
        <begin position="416"/>
        <end position="436"/>
    </location>
</feature>
<dbReference type="Proteomes" id="UP001578633">
    <property type="component" value="Chromosome 6"/>
</dbReference>
<feature type="transmembrane region" description="Helical" evidence="6">
    <location>
        <begin position="150"/>
        <end position="173"/>
    </location>
</feature>
<comment type="subcellular location">
    <subcellularLocation>
        <location evidence="1">Membrane</location>
        <topology evidence="1">Multi-pass membrane protein</topology>
    </subcellularLocation>
</comment>
<feature type="domain" description="Major facilitator superfamily (MFS) profile" evidence="7">
    <location>
        <begin position="54"/>
        <end position="471"/>
    </location>
</feature>
<dbReference type="Gene3D" id="1.20.1250.20">
    <property type="entry name" value="MFS general substrate transporter like domains"/>
    <property type="match status" value="2"/>
</dbReference>
<organism evidence="8 9">
    <name type="scientific">Alternaria dauci</name>
    <dbReference type="NCBI Taxonomy" id="48095"/>
    <lineage>
        <taxon>Eukaryota</taxon>
        <taxon>Fungi</taxon>
        <taxon>Dikarya</taxon>
        <taxon>Ascomycota</taxon>
        <taxon>Pezizomycotina</taxon>
        <taxon>Dothideomycetes</taxon>
        <taxon>Pleosporomycetidae</taxon>
        <taxon>Pleosporales</taxon>
        <taxon>Pleosporineae</taxon>
        <taxon>Pleosporaceae</taxon>
        <taxon>Alternaria</taxon>
        <taxon>Alternaria sect. Porri</taxon>
    </lineage>
</organism>
<name>A0ABR3UI33_9PLEO</name>
<proteinExistence type="predicted"/>
<dbReference type="RefSeq" id="XP_069305843.1">
    <property type="nucleotide sequence ID" value="XM_069453275.1"/>
</dbReference>
<feature type="transmembrane region" description="Helical" evidence="6">
    <location>
        <begin position="93"/>
        <end position="114"/>
    </location>
</feature>
<evidence type="ECO:0000259" key="7">
    <source>
        <dbReference type="PROSITE" id="PS50850"/>
    </source>
</evidence>
<feature type="transmembrane region" description="Helical" evidence="6">
    <location>
        <begin position="323"/>
        <end position="347"/>
    </location>
</feature>
<dbReference type="InterPro" id="IPR011701">
    <property type="entry name" value="MFS"/>
</dbReference>
<keyword evidence="5 6" id="KW-0472">Membrane</keyword>
<dbReference type="PANTHER" id="PTHR43791">
    <property type="entry name" value="PERMEASE-RELATED"/>
    <property type="match status" value="1"/>
</dbReference>
<evidence type="ECO:0000256" key="6">
    <source>
        <dbReference type="SAM" id="Phobius"/>
    </source>
</evidence>
<feature type="transmembrane region" description="Helical" evidence="6">
    <location>
        <begin position="218"/>
        <end position="240"/>
    </location>
</feature>
<feature type="transmembrane region" description="Helical" evidence="6">
    <location>
        <begin position="384"/>
        <end position="404"/>
    </location>
</feature>
<comment type="caution">
    <text evidence="8">The sequence shown here is derived from an EMBL/GenBank/DDBJ whole genome shotgun (WGS) entry which is preliminary data.</text>
</comment>
<dbReference type="InterPro" id="IPR036259">
    <property type="entry name" value="MFS_trans_sf"/>
</dbReference>
<feature type="transmembrane region" description="Helical" evidence="6">
    <location>
        <begin position="126"/>
        <end position="144"/>
    </location>
</feature>
<gene>
    <name evidence="8" type="ORF">ACET3X_007075</name>
</gene>
<sequence>MAHQESVMRHDDAFEKRPVSLRENIDGSQDGSGYECEFSEREQRKIIHRVDRRLVVTVGVLYCISLMDRTNLSAAAIAGMTVELNLTKLQGSISHYSIVTIVFFASYIVFQPPATVICRYLGPRNFLSAIVVLWGGVMIGMGFADNYETLAALRVILGLLEAGFFPSCVYLLSTWYTRFDIGKRYSCFYILGSLASACAGILAYGLMQLKGREGLNGWRWVFIIEGALTCFLGIVGYWALVDFPDKAHKSWRFLTQREAMFIIDRVNKDRGDAKPEPWSLAKFIKGGADIKVWGFAMIFFNTTTVSYALAYFLPIILQENMGFSVGAAQCLVAPPYAFAAIVMYTTGWLGDKYHLRGPIVLFNMVLCLVGLPIMGFHSSSNVRYFGVFLTTAGANSNVPATMSYQANNIRGQWKRAFCSAILVGMGGVGGIAGGLVFRAQDKPGYEPGLYACIACSLLTIVIVILITLRSWSLNKRADRGELELEYNDDGDQKGFRYTY</sequence>